<gene>
    <name evidence="1" type="ordered locus">PST_2606</name>
</gene>
<dbReference type="AlphaFoldDB" id="A4VMQ5"/>
<dbReference type="KEGG" id="psa:PST_2606"/>
<dbReference type="Proteomes" id="UP000000233">
    <property type="component" value="Chromosome"/>
</dbReference>
<name>A4VMQ5_STUS1</name>
<sequence>MFEFSGSLLESAEPRGYDGSYALLTPSAACGQDTDGLHSPNRAAAIETPSHEQGSVRLGGILFTGE</sequence>
<dbReference type="EMBL" id="CP000304">
    <property type="protein sequence ID" value="ABP80256.1"/>
    <property type="molecule type" value="Genomic_DNA"/>
</dbReference>
<reference evidence="1 2" key="1">
    <citation type="journal article" date="2008" name="Proc. Natl. Acad. Sci. U.S.A.">
        <title>Nitrogen fixation island and rhizosphere competence traits in the genome of root-associated Pseudomonas stutzeri A1501.</title>
        <authorList>
            <person name="Yan Y."/>
            <person name="Yang J."/>
            <person name="Dou Y."/>
            <person name="Chen M."/>
            <person name="Ping S."/>
            <person name="Peng J."/>
            <person name="Lu W."/>
            <person name="Zhang W."/>
            <person name="Yao Z."/>
            <person name="Li H."/>
            <person name="Liu W."/>
            <person name="He S."/>
            <person name="Geng L."/>
            <person name="Zhang X."/>
            <person name="Yang F."/>
            <person name="Yu H."/>
            <person name="Zhan Y."/>
            <person name="Li D."/>
            <person name="Lin Z."/>
            <person name="Wang Y."/>
            <person name="Elmerich C."/>
            <person name="Lin M."/>
            <person name="Jin Q."/>
        </authorList>
    </citation>
    <scope>NUCLEOTIDE SEQUENCE [LARGE SCALE GENOMIC DNA]</scope>
    <source>
        <strain evidence="1 2">A1501</strain>
    </source>
</reference>
<organism evidence="1 2">
    <name type="scientific">Stutzerimonas stutzeri (strain A1501)</name>
    <name type="common">Pseudomonas stutzeri</name>
    <dbReference type="NCBI Taxonomy" id="379731"/>
    <lineage>
        <taxon>Bacteria</taxon>
        <taxon>Pseudomonadati</taxon>
        <taxon>Pseudomonadota</taxon>
        <taxon>Gammaproteobacteria</taxon>
        <taxon>Pseudomonadales</taxon>
        <taxon>Pseudomonadaceae</taxon>
        <taxon>Stutzerimonas</taxon>
    </lineage>
</organism>
<evidence type="ECO:0000313" key="1">
    <source>
        <dbReference type="EMBL" id="ABP80256.1"/>
    </source>
</evidence>
<dbReference type="HOGENOM" id="CLU_2828031_0_0_6"/>
<accession>A4VMQ5</accession>
<keyword evidence="2" id="KW-1185">Reference proteome</keyword>
<protein>
    <submittedName>
        <fullName evidence="1">Uncharacterized protein</fullName>
    </submittedName>
</protein>
<proteinExistence type="predicted"/>
<evidence type="ECO:0000313" key="2">
    <source>
        <dbReference type="Proteomes" id="UP000000233"/>
    </source>
</evidence>